<evidence type="ECO:0000259" key="2">
    <source>
        <dbReference type="Pfam" id="PF13731"/>
    </source>
</evidence>
<dbReference type="InterPro" id="IPR027994">
    <property type="entry name" value="WxL_dom"/>
</dbReference>
<dbReference type="RefSeq" id="WP_311822278.1">
    <property type="nucleotide sequence ID" value="NZ_JARPYF010000005.1"/>
</dbReference>
<sequence>MNKKKLVTGLLSVAFLGGVLVTTALPAEAKDYDGQSTGSVSFKSGGLELPPIDPPIVDPIDPPDSNFGLLYVPKEFNFQATAVPTTPVSAPTVVPIDPNLEGPTGTPIVPPNTPKTNPKTKHFAVGDVRGKRAAGWKMVAKLSDDLKVSASKKLDGATITMKQGINILTPQPTPTPWLSAPTTPSATVHTPDIVIGNNMSNPLDVLTISTTSTLVMSAAKETNPGDADGRGEGYWEGEFTSINLNIPAVPMNAVTAGETYTGTIDWTLTDAI</sequence>
<dbReference type="Pfam" id="PF13731">
    <property type="entry name" value="WxL"/>
    <property type="match status" value="1"/>
</dbReference>
<evidence type="ECO:0000313" key="4">
    <source>
        <dbReference type="Proteomes" id="UP001252875"/>
    </source>
</evidence>
<name>A0ABU3EZI8_9ENTE</name>
<evidence type="ECO:0000256" key="1">
    <source>
        <dbReference type="SAM" id="SignalP"/>
    </source>
</evidence>
<protein>
    <submittedName>
        <fullName evidence="3">WxL domain-containing protein</fullName>
    </submittedName>
</protein>
<feature type="signal peptide" evidence="1">
    <location>
        <begin position="1"/>
        <end position="29"/>
    </location>
</feature>
<dbReference type="Proteomes" id="UP001252875">
    <property type="component" value="Unassembled WGS sequence"/>
</dbReference>
<gene>
    <name evidence="3" type="ORF">P7D85_10940</name>
</gene>
<keyword evidence="1" id="KW-0732">Signal</keyword>
<feature type="chain" id="PRO_5046589808" evidence="1">
    <location>
        <begin position="30"/>
        <end position="272"/>
    </location>
</feature>
<organism evidence="3 4">
    <name type="scientific">Enterococcus hulanensis</name>
    <dbReference type="NCBI Taxonomy" id="2559929"/>
    <lineage>
        <taxon>Bacteria</taxon>
        <taxon>Bacillati</taxon>
        <taxon>Bacillota</taxon>
        <taxon>Bacilli</taxon>
        <taxon>Lactobacillales</taxon>
        <taxon>Enterococcaceae</taxon>
        <taxon>Enterococcus</taxon>
    </lineage>
</organism>
<feature type="domain" description="WxL" evidence="2">
    <location>
        <begin position="33"/>
        <end position="271"/>
    </location>
</feature>
<comment type="caution">
    <text evidence="3">The sequence shown here is derived from an EMBL/GenBank/DDBJ whole genome shotgun (WGS) entry which is preliminary data.</text>
</comment>
<dbReference type="EMBL" id="JARPYI010000005">
    <property type="protein sequence ID" value="MDT2600292.1"/>
    <property type="molecule type" value="Genomic_DNA"/>
</dbReference>
<proteinExistence type="predicted"/>
<accession>A0ABU3EZI8</accession>
<keyword evidence="4" id="KW-1185">Reference proteome</keyword>
<evidence type="ECO:0000313" key="3">
    <source>
        <dbReference type="EMBL" id="MDT2600292.1"/>
    </source>
</evidence>
<reference evidence="3 4" key="1">
    <citation type="submission" date="2023-03" db="EMBL/GenBank/DDBJ databases">
        <authorList>
            <person name="Shen W."/>
            <person name="Cai J."/>
        </authorList>
    </citation>
    <scope>NUCLEOTIDE SEQUENCE [LARGE SCALE GENOMIC DNA]</scope>
    <source>
        <strain evidence="3 4">D6-4</strain>
    </source>
</reference>